<dbReference type="InterPro" id="IPR029063">
    <property type="entry name" value="SAM-dependent_MTases_sf"/>
</dbReference>
<dbReference type="InterPro" id="IPR050390">
    <property type="entry name" value="C5-Methyltransferase"/>
</dbReference>
<dbReference type="Gene3D" id="3.90.120.10">
    <property type="entry name" value="DNA Methylase, subunit A, domain 2"/>
    <property type="match status" value="1"/>
</dbReference>
<keyword evidence="2 5" id="KW-0808">Transferase</keyword>
<dbReference type="NCBIfam" id="TIGR00675">
    <property type="entry name" value="dcm"/>
    <property type="match status" value="1"/>
</dbReference>
<dbReference type="PANTHER" id="PTHR10629:SF52">
    <property type="entry name" value="DNA (CYTOSINE-5)-METHYLTRANSFERASE 1"/>
    <property type="match status" value="1"/>
</dbReference>
<proteinExistence type="inferred from homology"/>
<organism evidence="8 9">
    <name type="scientific">Micromonospora aurantiaca</name>
    <name type="common">nom. illeg.</name>
    <dbReference type="NCBI Taxonomy" id="47850"/>
    <lineage>
        <taxon>Bacteria</taxon>
        <taxon>Bacillati</taxon>
        <taxon>Actinomycetota</taxon>
        <taxon>Actinomycetes</taxon>
        <taxon>Micromonosporales</taxon>
        <taxon>Micromonosporaceae</taxon>
        <taxon>Micromonospora</taxon>
    </lineage>
</organism>
<feature type="active site" evidence="5">
    <location>
        <position position="84"/>
    </location>
</feature>
<sequence length="364" mass="40683">MTNPLRGGPDKLRVVDLFAGCGGLTSGFHSTDRYRTVGAVEFDLAAAATYAANFGETHVYHGDIADWVKKDLPDADVVIGGPPCQGFSNLGKRDIGDPRNSMWRHYVEALVKIQPKAFLLENVPQFGKSGQFHSLLELTEPGRTLSNYSLKYKSVVATNFGAAQLRKRFIVIGTLKDYQAIDVPTGDVPRESWRTVRDAIWGLRNSVNPENTDLPDDTDRFFDTKVPGVFKASDLDFARKYAEISLERMTHIPPEGDRRSIPRHLLPPCWVDRTAGMDVFGRLRWDSPSVTIRTEFFKPEKGRYLHPEEHRALSHHEAALLQGFKDDFKWCGSKVEIARQIGNAVPVELAAALADHIADTLSPR</sequence>
<dbReference type="PROSITE" id="PS00095">
    <property type="entry name" value="C5_MTASE_2"/>
    <property type="match status" value="1"/>
</dbReference>
<evidence type="ECO:0000313" key="8">
    <source>
        <dbReference type="EMBL" id="KAB1108215.1"/>
    </source>
</evidence>
<dbReference type="PRINTS" id="PR00105">
    <property type="entry name" value="C5METTRFRASE"/>
</dbReference>
<evidence type="ECO:0000256" key="1">
    <source>
        <dbReference type="ARBA" id="ARBA00022603"/>
    </source>
</evidence>
<dbReference type="Proteomes" id="UP000471364">
    <property type="component" value="Unassembled WGS sequence"/>
</dbReference>
<dbReference type="InterPro" id="IPR018117">
    <property type="entry name" value="C5_DNA_meth_AS"/>
</dbReference>
<dbReference type="PROSITE" id="PS00094">
    <property type="entry name" value="C5_MTASE_1"/>
    <property type="match status" value="1"/>
</dbReference>
<evidence type="ECO:0000256" key="4">
    <source>
        <dbReference type="ARBA" id="ARBA00022747"/>
    </source>
</evidence>
<reference evidence="8 9" key="1">
    <citation type="submission" date="2019-09" db="EMBL/GenBank/DDBJ databases">
        <title>High taxonomic diversity of Micromonospora strains isolated from Medicago sativa nodules in different geographical locations.</title>
        <authorList>
            <person name="Martinez-Hidalgo P."/>
            <person name="Flores-Felix J.D."/>
            <person name="Velazquez E."/>
            <person name="Brau L."/>
            <person name="Trujillo M.E."/>
            <person name="Martinez-Molina E."/>
        </authorList>
    </citation>
    <scope>NUCLEOTIDE SEQUENCE [LARGE SCALE GENOMIC DNA]</scope>
    <source>
        <strain evidence="8 9">ALFB5</strain>
    </source>
</reference>
<keyword evidence="1 5" id="KW-0489">Methyltransferase</keyword>
<dbReference type="InterPro" id="IPR001525">
    <property type="entry name" value="C5_MeTfrase"/>
</dbReference>
<evidence type="ECO:0000256" key="5">
    <source>
        <dbReference type="PROSITE-ProRule" id="PRU01016"/>
    </source>
</evidence>
<dbReference type="EMBL" id="WAAR01000123">
    <property type="protein sequence ID" value="KAB1108215.1"/>
    <property type="molecule type" value="Genomic_DNA"/>
</dbReference>
<comment type="caution">
    <text evidence="8">The sequence shown here is derived from an EMBL/GenBank/DDBJ whole genome shotgun (WGS) entry which is preliminary data.</text>
</comment>
<dbReference type="PANTHER" id="PTHR10629">
    <property type="entry name" value="CYTOSINE-SPECIFIC METHYLTRANSFERASE"/>
    <property type="match status" value="1"/>
</dbReference>
<keyword evidence="4" id="KW-0680">Restriction system</keyword>
<name>A0ABQ6UBK0_9ACTN</name>
<evidence type="ECO:0000256" key="2">
    <source>
        <dbReference type="ARBA" id="ARBA00022679"/>
    </source>
</evidence>
<dbReference type="GO" id="GO:0008168">
    <property type="term" value="F:methyltransferase activity"/>
    <property type="evidence" value="ECO:0007669"/>
    <property type="project" value="UniProtKB-KW"/>
</dbReference>
<dbReference type="EC" id="2.1.1.37" evidence="7"/>
<keyword evidence="3 5" id="KW-0949">S-adenosyl-L-methionine</keyword>
<dbReference type="SUPFAM" id="SSF53335">
    <property type="entry name" value="S-adenosyl-L-methionine-dependent methyltransferases"/>
    <property type="match status" value="1"/>
</dbReference>
<dbReference type="RefSeq" id="WP_151014679.1">
    <property type="nucleotide sequence ID" value="NZ_CP084582.1"/>
</dbReference>
<gene>
    <name evidence="8" type="ORF">F6X54_23335</name>
</gene>
<keyword evidence="9" id="KW-1185">Reference proteome</keyword>
<protein>
    <recommendedName>
        <fullName evidence="7">Cytosine-specific methyltransferase</fullName>
        <ecNumber evidence="7">2.1.1.37</ecNumber>
    </recommendedName>
</protein>
<dbReference type="Pfam" id="PF00145">
    <property type="entry name" value="DNA_methylase"/>
    <property type="match status" value="1"/>
</dbReference>
<evidence type="ECO:0000256" key="3">
    <source>
        <dbReference type="ARBA" id="ARBA00022691"/>
    </source>
</evidence>
<comment type="catalytic activity">
    <reaction evidence="7">
        <text>a 2'-deoxycytidine in DNA + S-adenosyl-L-methionine = a 5-methyl-2'-deoxycytidine in DNA + S-adenosyl-L-homocysteine + H(+)</text>
        <dbReference type="Rhea" id="RHEA:13681"/>
        <dbReference type="Rhea" id="RHEA-COMP:11369"/>
        <dbReference type="Rhea" id="RHEA-COMP:11370"/>
        <dbReference type="ChEBI" id="CHEBI:15378"/>
        <dbReference type="ChEBI" id="CHEBI:57856"/>
        <dbReference type="ChEBI" id="CHEBI:59789"/>
        <dbReference type="ChEBI" id="CHEBI:85452"/>
        <dbReference type="ChEBI" id="CHEBI:85454"/>
        <dbReference type="EC" id="2.1.1.37"/>
    </reaction>
</comment>
<evidence type="ECO:0000256" key="7">
    <source>
        <dbReference type="RuleBase" id="RU000417"/>
    </source>
</evidence>
<accession>A0ABQ6UBK0</accession>
<comment type="similarity">
    <text evidence="5 6">Belongs to the class I-like SAM-binding methyltransferase superfamily. C5-methyltransferase family.</text>
</comment>
<evidence type="ECO:0000313" key="9">
    <source>
        <dbReference type="Proteomes" id="UP000471364"/>
    </source>
</evidence>
<dbReference type="GO" id="GO:0032259">
    <property type="term" value="P:methylation"/>
    <property type="evidence" value="ECO:0007669"/>
    <property type="project" value="UniProtKB-KW"/>
</dbReference>
<dbReference type="Gene3D" id="3.40.50.150">
    <property type="entry name" value="Vaccinia Virus protein VP39"/>
    <property type="match status" value="1"/>
</dbReference>
<evidence type="ECO:0000256" key="6">
    <source>
        <dbReference type="RuleBase" id="RU000416"/>
    </source>
</evidence>
<dbReference type="PROSITE" id="PS51679">
    <property type="entry name" value="SAM_MT_C5"/>
    <property type="match status" value="1"/>
</dbReference>
<dbReference type="InterPro" id="IPR031303">
    <property type="entry name" value="C5_meth_CS"/>
</dbReference>